<comment type="function">
    <text evidence="1">Required for the efficient initiation of filament assembly.</text>
</comment>
<dbReference type="AlphaFoldDB" id="A0A1B1YSH9"/>
<dbReference type="GO" id="GO:0044780">
    <property type="term" value="P:bacterial-type flagellum assembly"/>
    <property type="evidence" value="ECO:0007669"/>
    <property type="project" value="InterPro"/>
</dbReference>
<dbReference type="FunCoup" id="A0A1B1YSH9">
    <property type="interactions" value="4"/>
</dbReference>
<evidence type="ECO:0000256" key="2">
    <source>
        <dbReference type="ARBA" id="ARBA00007703"/>
    </source>
</evidence>
<gene>
    <name evidence="4" type="ORF">PG2T_05725</name>
</gene>
<dbReference type="SUPFAM" id="SSF140566">
    <property type="entry name" value="FlgN-like"/>
    <property type="match status" value="1"/>
</dbReference>
<evidence type="ECO:0000313" key="4">
    <source>
        <dbReference type="EMBL" id="ANX03741.1"/>
    </source>
</evidence>
<dbReference type="InParanoid" id="A0A1B1YSH9"/>
<keyword evidence="5" id="KW-1185">Reference proteome</keyword>
<dbReference type="Proteomes" id="UP000092952">
    <property type="component" value="Chromosome"/>
</dbReference>
<comment type="similarity">
    <text evidence="2">Belongs to the FlgN family.</text>
</comment>
<dbReference type="RefSeq" id="WP_068803349.1">
    <property type="nucleotide sequence ID" value="NZ_CP014671.1"/>
</dbReference>
<reference evidence="5" key="1">
    <citation type="submission" date="2016-03" db="EMBL/GenBank/DDBJ databases">
        <title>Complete genome sequence of Solimmundus cernigliae, representing a novel lineage of polycyclic aromatic hydrocarbon degraders within the Gammaproteobacteria.</title>
        <authorList>
            <person name="Singleton D.R."/>
            <person name="Dickey A.N."/>
            <person name="Scholl E.H."/>
            <person name="Wright F.A."/>
            <person name="Aitken M.D."/>
        </authorList>
    </citation>
    <scope>NUCLEOTIDE SEQUENCE [LARGE SCALE GENOMIC DNA]</scope>
    <source>
        <strain evidence="5">TR3.2</strain>
    </source>
</reference>
<dbReference type="Pfam" id="PF05130">
    <property type="entry name" value="FlgN"/>
    <property type="match status" value="1"/>
</dbReference>
<evidence type="ECO:0000256" key="1">
    <source>
        <dbReference type="ARBA" id="ARBA00002397"/>
    </source>
</evidence>
<dbReference type="InterPro" id="IPR036679">
    <property type="entry name" value="FlgN-like_sf"/>
</dbReference>
<evidence type="ECO:0000313" key="5">
    <source>
        <dbReference type="Proteomes" id="UP000092952"/>
    </source>
</evidence>
<name>A0A1B1YSH9_9GAMM</name>
<organism evidence="4 5">
    <name type="scientific">Immundisolibacter cernigliae</name>
    <dbReference type="NCBI Taxonomy" id="1810504"/>
    <lineage>
        <taxon>Bacteria</taxon>
        <taxon>Pseudomonadati</taxon>
        <taxon>Pseudomonadota</taxon>
        <taxon>Gammaproteobacteria</taxon>
        <taxon>Immundisolibacterales</taxon>
        <taxon>Immundisolibacteraceae</taxon>
        <taxon>Immundisolibacter</taxon>
    </lineage>
</organism>
<dbReference type="KEGG" id="gbi:PG2T_05725"/>
<dbReference type="InterPro" id="IPR007809">
    <property type="entry name" value="FlgN-like"/>
</dbReference>
<protein>
    <recommendedName>
        <fullName evidence="6">Flagellar biosynthesis protein FlgN</fullName>
    </recommendedName>
</protein>
<accession>A0A1B1YSH9</accession>
<evidence type="ECO:0008006" key="6">
    <source>
        <dbReference type="Google" id="ProtNLM"/>
    </source>
</evidence>
<dbReference type="EMBL" id="CP014671">
    <property type="protein sequence ID" value="ANX03741.1"/>
    <property type="molecule type" value="Genomic_DNA"/>
</dbReference>
<keyword evidence="3" id="KW-1005">Bacterial flagellum biogenesis</keyword>
<proteinExistence type="inferred from homology"/>
<dbReference type="STRING" id="1810504.PG2T_05725"/>
<evidence type="ECO:0000256" key="3">
    <source>
        <dbReference type="ARBA" id="ARBA00022795"/>
    </source>
</evidence>
<sequence length="125" mass="13037">MPTPAAPTGHDLLGTLVGLLEQEYAALRQADAAAVVSIAERKRALTGTLASLGLPAGDASLPAPTAELARRCHDLNRRNGELLHLQQSMLTRAMRVLSGNDAGPTVYGARGQTQTHPGGRHIASV</sequence>